<organism evidence="12">
    <name type="scientific">Echinostoma caproni</name>
    <dbReference type="NCBI Taxonomy" id="27848"/>
    <lineage>
        <taxon>Eukaryota</taxon>
        <taxon>Metazoa</taxon>
        <taxon>Spiralia</taxon>
        <taxon>Lophotrochozoa</taxon>
        <taxon>Platyhelminthes</taxon>
        <taxon>Trematoda</taxon>
        <taxon>Digenea</taxon>
        <taxon>Plagiorchiida</taxon>
        <taxon>Echinostomata</taxon>
        <taxon>Echinostomatoidea</taxon>
        <taxon>Echinostomatidae</taxon>
        <taxon>Echinostoma</taxon>
    </lineage>
</organism>
<evidence type="ECO:0000256" key="1">
    <source>
        <dbReference type="ARBA" id="ARBA00001947"/>
    </source>
</evidence>
<dbReference type="Gene3D" id="1.10.1380.10">
    <property type="entry name" value="Neutral endopeptidase , domain2"/>
    <property type="match status" value="1"/>
</dbReference>
<dbReference type="EMBL" id="UZAN01040474">
    <property type="protein sequence ID" value="VDP69787.1"/>
    <property type="molecule type" value="Genomic_DNA"/>
</dbReference>
<reference evidence="12" key="1">
    <citation type="submission" date="2016-06" db="UniProtKB">
        <authorList>
            <consortium name="WormBaseParasite"/>
        </authorList>
    </citation>
    <scope>IDENTIFICATION</scope>
</reference>
<dbReference type="Pfam" id="PF01431">
    <property type="entry name" value="Peptidase_M13"/>
    <property type="match status" value="1"/>
</dbReference>
<evidence type="ECO:0000256" key="4">
    <source>
        <dbReference type="ARBA" id="ARBA00022801"/>
    </source>
</evidence>
<keyword evidence="11" id="KW-1185">Reference proteome</keyword>
<evidence type="ECO:0000256" key="3">
    <source>
        <dbReference type="ARBA" id="ARBA00022723"/>
    </source>
</evidence>
<feature type="compositionally biased region" description="Acidic residues" evidence="7">
    <location>
        <begin position="8"/>
        <end position="19"/>
    </location>
</feature>
<dbReference type="WBParaSite" id="ECPE_0000353601-mRNA-1">
    <property type="protein sequence ID" value="ECPE_0000353601-mRNA-1"/>
    <property type="gene ID" value="ECPE_0000353601"/>
</dbReference>
<feature type="domain" description="Peptidase M13 N-terminal" evidence="9">
    <location>
        <begin position="17"/>
        <end position="112"/>
    </location>
</feature>
<dbReference type="PRINTS" id="PR00786">
    <property type="entry name" value="NEPRILYSIN"/>
</dbReference>
<dbReference type="OrthoDB" id="6475849at2759"/>
<feature type="region of interest" description="Disordered" evidence="7">
    <location>
        <begin position="1"/>
        <end position="22"/>
    </location>
</feature>
<dbReference type="SUPFAM" id="SSF55486">
    <property type="entry name" value="Metalloproteases ('zincins'), catalytic domain"/>
    <property type="match status" value="1"/>
</dbReference>
<reference evidence="10 11" key="2">
    <citation type="submission" date="2018-11" db="EMBL/GenBank/DDBJ databases">
        <authorList>
            <consortium name="Pathogen Informatics"/>
        </authorList>
    </citation>
    <scope>NUCLEOTIDE SEQUENCE [LARGE SCALE GENOMIC DNA]</scope>
    <source>
        <strain evidence="10 11">Egypt</strain>
    </source>
</reference>
<dbReference type="GO" id="GO:0004222">
    <property type="term" value="F:metalloendopeptidase activity"/>
    <property type="evidence" value="ECO:0007669"/>
    <property type="project" value="InterPro"/>
</dbReference>
<dbReference type="InterPro" id="IPR018497">
    <property type="entry name" value="Peptidase_M13_C"/>
</dbReference>
<dbReference type="PROSITE" id="PS51885">
    <property type="entry name" value="NEPRILYSIN"/>
    <property type="match status" value="1"/>
</dbReference>
<feature type="domain" description="Peptidase M13 C-terminal" evidence="8">
    <location>
        <begin position="405"/>
        <end position="459"/>
    </location>
</feature>
<evidence type="ECO:0000256" key="6">
    <source>
        <dbReference type="ARBA" id="ARBA00023049"/>
    </source>
</evidence>
<dbReference type="InterPro" id="IPR024079">
    <property type="entry name" value="MetalloPept_cat_dom_sf"/>
</dbReference>
<dbReference type="InterPro" id="IPR008753">
    <property type="entry name" value="Peptidase_M13_N"/>
</dbReference>
<dbReference type="GO" id="GO:0005886">
    <property type="term" value="C:plasma membrane"/>
    <property type="evidence" value="ECO:0007669"/>
    <property type="project" value="TreeGrafter"/>
</dbReference>
<dbReference type="Pfam" id="PF05649">
    <property type="entry name" value="Peptidase_M13_N"/>
    <property type="match status" value="2"/>
</dbReference>
<keyword evidence="2" id="KW-0645">Protease</keyword>
<dbReference type="GO" id="GO:0016485">
    <property type="term" value="P:protein processing"/>
    <property type="evidence" value="ECO:0007669"/>
    <property type="project" value="TreeGrafter"/>
</dbReference>
<evidence type="ECO:0000256" key="2">
    <source>
        <dbReference type="ARBA" id="ARBA00022670"/>
    </source>
</evidence>
<gene>
    <name evidence="10" type="ORF">ECPE_LOCUS3533</name>
</gene>
<comment type="cofactor">
    <cofactor evidence="1">
        <name>Zn(2+)</name>
        <dbReference type="ChEBI" id="CHEBI:29105"/>
    </cofactor>
</comment>
<name>A0A183A998_9TREM</name>
<dbReference type="GO" id="GO:0046872">
    <property type="term" value="F:metal ion binding"/>
    <property type="evidence" value="ECO:0007669"/>
    <property type="project" value="UniProtKB-KW"/>
</dbReference>
<evidence type="ECO:0000259" key="8">
    <source>
        <dbReference type="Pfam" id="PF01431"/>
    </source>
</evidence>
<dbReference type="CDD" id="cd08662">
    <property type="entry name" value="M13"/>
    <property type="match status" value="1"/>
</dbReference>
<accession>A0A183A998</accession>
<evidence type="ECO:0000259" key="9">
    <source>
        <dbReference type="Pfam" id="PF05649"/>
    </source>
</evidence>
<evidence type="ECO:0000313" key="10">
    <source>
        <dbReference type="EMBL" id="VDP69787.1"/>
    </source>
</evidence>
<evidence type="ECO:0000313" key="12">
    <source>
        <dbReference type="WBParaSite" id="ECPE_0000353601-mRNA-1"/>
    </source>
</evidence>
<keyword evidence="6" id="KW-0482">Metalloprotease</keyword>
<feature type="domain" description="Peptidase M13 N-terminal" evidence="9">
    <location>
        <begin position="113"/>
        <end position="346"/>
    </location>
</feature>
<keyword evidence="3" id="KW-0479">Metal-binding</keyword>
<dbReference type="PANTHER" id="PTHR11733">
    <property type="entry name" value="ZINC METALLOPROTEASE FAMILY M13 NEPRILYSIN-RELATED"/>
    <property type="match status" value="1"/>
</dbReference>
<dbReference type="InterPro" id="IPR000718">
    <property type="entry name" value="Peptidase_M13"/>
</dbReference>
<sequence length="495" mass="56856">MTQLQQEVCDEENNVEPEDSPSRGLHLARAFYNSCLDKASVEARGFEPMQQSLKQLFGGWTLLPNGSSAALIVGQFNLSDLYLPLFRLFGTTPICQIGVGNNQYNTSEFVIDLVAAYQKFMKEYSQMLGVSQEYLTTLDTIYHFERNIASHNAERDEQNPENEYEVTTLTELQNACPVIRWKSLLNELFKPLQTVISDSQSVAISGKKFLLARCELFTNYTKDDQGIRTLHNSAVWFFLWRTVTQMPSIVQRKLDEFKQISLGDIVDPLRWQFCATEVDQHFDSVLSRFFVRDRFNEEIRKDVNKIVENVQTEFKKMLNSSAWMKNEDKVKSLQKIEKMNISIGYPPDLLNITKENETFSHLKEFNVTTYFENKLNCLESERINEFRQLIMKDQTKWHMSPMAVNALYDETRNTIIIPAGILQRPFYDGNYSVAVNYGGIGVIVGHEITHALDYQGFHYSYVLRAVNGKLTLCENIADNGGLEAAFQVGTLCLLE</sequence>
<dbReference type="AlphaFoldDB" id="A0A183A998"/>
<dbReference type="InterPro" id="IPR042089">
    <property type="entry name" value="Peptidase_M13_dom_2"/>
</dbReference>
<dbReference type="Gene3D" id="3.40.390.10">
    <property type="entry name" value="Collagenase (Catalytic Domain)"/>
    <property type="match status" value="1"/>
</dbReference>
<proteinExistence type="predicted"/>
<dbReference type="PANTHER" id="PTHR11733:SF240">
    <property type="entry name" value="GH14155P-RELATED"/>
    <property type="match status" value="1"/>
</dbReference>
<evidence type="ECO:0000256" key="5">
    <source>
        <dbReference type="ARBA" id="ARBA00022833"/>
    </source>
</evidence>
<keyword evidence="4" id="KW-0378">Hydrolase</keyword>
<protein>
    <submittedName>
        <fullName evidence="12">Neprilysin</fullName>
    </submittedName>
</protein>
<evidence type="ECO:0000313" key="11">
    <source>
        <dbReference type="Proteomes" id="UP000272942"/>
    </source>
</evidence>
<keyword evidence="5" id="KW-0862">Zinc</keyword>
<evidence type="ECO:0000256" key="7">
    <source>
        <dbReference type="SAM" id="MobiDB-lite"/>
    </source>
</evidence>
<dbReference type="Proteomes" id="UP000272942">
    <property type="component" value="Unassembled WGS sequence"/>
</dbReference>